<dbReference type="InterPro" id="IPR003661">
    <property type="entry name" value="HisK_dim/P_dom"/>
</dbReference>
<keyword evidence="9" id="KW-0812">Transmembrane</keyword>
<evidence type="ECO:0000256" key="9">
    <source>
        <dbReference type="SAM" id="Phobius"/>
    </source>
</evidence>
<evidence type="ECO:0000256" key="4">
    <source>
        <dbReference type="ARBA" id="ARBA00022553"/>
    </source>
</evidence>
<dbReference type="InterPro" id="IPR036890">
    <property type="entry name" value="HATPase_C_sf"/>
</dbReference>
<dbReference type="PRINTS" id="PR00344">
    <property type="entry name" value="BCTRLSENSOR"/>
</dbReference>
<sequence length="439" mass="50321">MAFLVYKLIAKTNPKISGVNLTLLAALVILITAIEAIVFWSNLQNIFERQHLFQTKLEEILRGHKSEKIRLDPNDSFYELAKTVNEVSAHDRHQIHVLSNQENELEAIVDNLPVGVLVLNRHRELQVANSYAVENLKITSLDVPHPFTMDVKNSDFIELVERTFTEHKTYTGLINFGEEFDRVFETTVVYSPQVHHKFEVIVLMYDVTESIRMKKMEKDFINNASHELRTPITSISGFAETLLDGAKDDPEKLNQFLTIIKTESDKLVGLTNDILTMSKISDRGENLKDVNLKDYVDNQIQFMQSEIERRNLIVENNIPADLVKKVNENDLFQIVKNLLTNAIEYNHDGGQVIFEYRESKRHWKLIVRDTGIGIPEDQREFIFDRFYRVDTSRSRTKMGGTGLGLAIVQEAAKHMGGKAIVDSNEDHGTAFIVRLPLEN</sequence>
<dbReference type="FunFam" id="1.10.287.130:FF:000001">
    <property type="entry name" value="Two-component sensor histidine kinase"/>
    <property type="match status" value="1"/>
</dbReference>
<dbReference type="SUPFAM" id="SSF55874">
    <property type="entry name" value="ATPase domain of HSP90 chaperone/DNA topoisomerase II/histidine kinase"/>
    <property type="match status" value="1"/>
</dbReference>
<keyword evidence="4" id="KW-0597">Phosphoprotein</keyword>
<dbReference type="InterPro" id="IPR050351">
    <property type="entry name" value="BphY/WalK/GraS-like"/>
</dbReference>
<comment type="subcellular location">
    <subcellularLocation>
        <location evidence="2">Membrane</location>
    </subcellularLocation>
</comment>
<gene>
    <name evidence="11" type="ORF">IV88_GL001511</name>
</gene>
<evidence type="ECO:0000256" key="1">
    <source>
        <dbReference type="ARBA" id="ARBA00000085"/>
    </source>
</evidence>
<dbReference type="Gene3D" id="1.10.287.130">
    <property type="match status" value="1"/>
</dbReference>
<keyword evidence="5" id="KW-0808">Transferase</keyword>
<dbReference type="Gene3D" id="3.30.565.10">
    <property type="entry name" value="Histidine kinase-like ATPase, C-terminal domain"/>
    <property type="match status" value="1"/>
</dbReference>
<comment type="catalytic activity">
    <reaction evidence="1">
        <text>ATP + protein L-histidine = ADP + protein N-phospho-L-histidine.</text>
        <dbReference type="EC" id="2.7.13.3"/>
    </reaction>
</comment>
<dbReference type="InterPro" id="IPR003594">
    <property type="entry name" value="HATPase_dom"/>
</dbReference>
<comment type="caution">
    <text evidence="11">The sequence shown here is derived from an EMBL/GenBank/DDBJ whole genome shotgun (WGS) entry which is preliminary data.</text>
</comment>
<dbReference type="PANTHER" id="PTHR45453">
    <property type="entry name" value="PHOSPHATE REGULON SENSOR PROTEIN PHOR"/>
    <property type="match status" value="1"/>
</dbReference>
<dbReference type="EC" id="2.7.13.3" evidence="3"/>
<accession>A0A0R2NJ03</accession>
<dbReference type="PANTHER" id="PTHR45453:SF1">
    <property type="entry name" value="PHOSPHATE REGULON SENSOR PROTEIN PHOR"/>
    <property type="match status" value="1"/>
</dbReference>
<dbReference type="InterPro" id="IPR005467">
    <property type="entry name" value="His_kinase_dom"/>
</dbReference>
<evidence type="ECO:0000256" key="5">
    <source>
        <dbReference type="ARBA" id="ARBA00022679"/>
    </source>
</evidence>
<dbReference type="SMART" id="SM00387">
    <property type="entry name" value="HATPase_c"/>
    <property type="match status" value="1"/>
</dbReference>
<dbReference type="Proteomes" id="UP000051249">
    <property type="component" value="Unassembled WGS sequence"/>
</dbReference>
<dbReference type="PROSITE" id="PS50109">
    <property type="entry name" value="HIS_KIN"/>
    <property type="match status" value="1"/>
</dbReference>
<name>A0A0R2NJ03_9LACO</name>
<keyword evidence="12" id="KW-1185">Reference proteome</keyword>
<keyword evidence="7" id="KW-0902">Two-component regulatory system</keyword>
<evidence type="ECO:0000256" key="7">
    <source>
        <dbReference type="ARBA" id="ARBA00023012"/>
    </source>
</evidence>
<feature type="transmembrane region" description="Helical" evidence="9">
    <location>
        <begin position="21"/>
        <end position="40"/>
    </location>
</feature>
<dbReference type="PATRIC" id="fig|480391.4.peg.1536"/>
<evidence type="ECO:0000256" key="8">
    <source>
        <dbReference type="ARBA" id="ARBA00023136"/>
    </source>
</evidence>
<dbReference type="GO" id="GO:0000155">
    <property type="term" value="F:phosphorelay sensor kinase activity"/>
    <property type="evidence" value="ECO:0007669"/>
    <property type="project" value="InterPro"/>
</dbReference>
<dbReference type="AlphaFoldDB" id="A0A0R2NJ03"/>
<keyword evidence="6 11" id="KW-0418">Kinase</keyword>
<keyword evidence="9" id="KW-1133">Transmembrane helix</keyword>
<dbReference type="Pfam" id="PF02518">
    <property type="entry name" value="HATPase_c"/>
    <property type="match status" value="1"/>
</dbReference>
<dbReference type="EMBL" id="JQCQ01000006">
    <property type="protein sequence ID" value="KRO25748.1"/>
    <property type="molecule type" value="Genomic_DNA"/>
</dbReference>
<dbReference type="GO" id="GO:0016036">
    <property type="term" value="P:cellular response to phosphate starvation"/>
    <property type="evidence" value="ECO:0007669"/>
    <property type="project" value="TreeGrafter"/>
</dbReference>
<evidence type="ECO:0000256" key="2">
    <source>
        <dbReference type="ARBA" id="ARBA00004370"/>
    </source>
</evidence>
<dbReference type="CDD" id="cd00075">
    <property type="entry name" value="HATPase"/>
    <property type="match status" value="1"/>
</dbReference>
<proteinExistence type="predicted"/>
<dbReference type="InterPro" id="IPR004358">
    <property type="entry name" value="Sig_transdc_His_kin-like_C"/>
</dbReference>
<dbReference type="InterPro" id="IPR036097">
    <property type="entry name" value="HisK_dim/P_sf"/>
</dbReference>
<evidence type="ECO:0000313" key="12">
    <source>
        <dbReference type="Proteomes" id="UP000051249"/>
    </source>
</evidence>
<evidence type="ECO:0000259" key="10">
    <source>
        <dbReference type="PROSITE" id="PS50109"/>
    </source>
</evidence>
<dbReference type="SMART" id="SM00388">
    <property type="entry name" value="HisKA"/>
    <property type="match status" value="1"/>
</dbReference>
<protein>
    <recommendedName>
        <fullName evidence="3">histidine kinase</fullName>
        <ecNumber evidence="3">2.7.13.3</ecNumber>
    </recommendedName>
</protein>
<keyword evidence="8 9" id="KW-0472">Membrane</keyword>
<evidence type="ECO:0000256" key="3">
    <source>
        <dbReference type="ARBA" id="ARBA00012438"/>
    </source>
</evidence>
<organism evidence="11 12">
    <name type="scientific">Pediococcus argentinicus</name>
    <dbReference type="NCBI Taxonomy" id="480391"/>
    <lineage>
        <taxon>Bacteria</taxon>
        <taxon>Bacillati</taxon>
        <taxon>Bacillota</taxon>
        <taxon>Bacilli</taxon>
        <taxon>Lactobacillales</taxon>
        <taxon>Lactobacillaceae</taxon>
        <taxon>Pediococcus</taxon>
    </lineage>
</organism>
<reference evidence="11 12" key="1">
    <citation type="journal article" date="2015" name="Genome Announc.">
        <title>Expanding the biotechnology potential of lactobacilli through comparative genomics of 213 strains and associated genera.</title>
        <authorList>
            <person name="Sun Z."/>
            <person name="Harris H.M."/>
            <person name="McCann A."/>
            <person name="Guo C."/>
            <person name="Argimon S."/>
            <person name="Zhang W."/>
            <person name="Yang X."/>
            <person name="Jeffery I.B."/>
            <person name="Cooney J.C."/>
            <person name="Kagawa T.F."/>
            <person name="Liu W."/>
            <person name="Song Y."/>
            <person name="Salvetti E."/>
            <person name="Wrobel A."/>
            <person name="Rasinkangas P."/>
            <person name="Parkhill J."/>
            <person name="Rea M.C."/>
            <person name="O'Sullivan O."/>
            <person name="Ritari J."/>
            <person name="Douillard F.P."/>
            <person name="Paul Ross R."/>
            <person name="Yang R."/>
            <person name="Briner A.E."/>
            <person name="Felis G.E."/>
            <person name="de Vos W.M."/>
            <person name="Barrangou R."/>
            <person name="Klaenhammer T.R."/>
            <person name="Caufield P.W."/>
            <person name="Cui Y."/>
            <person name="Zhang H."/>
            <person name="O'Toole P.W."/>
        </authorList>
    </citation>
    <scope>NUCLEOTIDE SEQUENCE [LARGE SCALE GENOMIC DNA]</scope>
    <source>
        <strain evidence="11 12">DSM 23026</strain>
    </source>
</reference>
<dbReference type="GO" id="GO:0004721">
    <property type="term" value="F:phosphoprotein phosphatase activity"/>
    <property type="evidence" value="ECO:0007669"/>
    <property type="project" value="TreeGrafter"/>
</dbReference>
<dbReference type="SUPFAM" id="SSF47384">
    <property type="entry name" value="Homodimeric domain of signal transducing histidine kinase"/>
    <property type="match status" value="1"/>
</dbReference>
<feature type="domain" description="Histidine kinase" evidence="10">
    <location>
        <begin position="223"/>
        <end position="439"/>
    </location>
</feature>
<evidence type="ECO:0000313" key="11">
    <source>
        <dbReference type="EMBL" id="KRO25748.1"/>
    </source>
</evidence>
<dbReference type="CDD" id="cd00082">
    <property type="entry name" value="HisKA"/>
    <property type="match status" value="1"/>
</dbReference>
<dbReference type="Pfam" id="PF00512">
    <property type="entry name" value="HisKA"/>
    <property type="match status" value="1"/>
</dbReference>
<dbReference type="GO" id="GO:0005886">
    <property type="term" value="C:plasma membrane"/>
    <property type="evidence" value="ECO:0007669"/>
    <property type="project" value="TreeGrafter"/>
</dbReference>
<dbReference type="FunFam" id="3.30.565.10:FF:000006">
    <property type="entry name" value="Sensor histidine kinase WalK"/>
    <property type="match status" value="1"/>
</dbReference>
<evidence type="ECO:0000256" key="6">
    <source>
        <dbReference type="ARBA" id="ARBA00022777"/>
    </source>
</evidence>